<sequence>MIVALVKNIYTIIASFLLNSYHPARNVIPTIIAMVALPFSSYCNANKRNCNISLQFSLILRLLALPLQPPKCRLNKSFQSRYTYYIIESKFYNRIAADENTDRANCIMQRDSFRKSDLQTLTNRQQI</sequence>
<dbReference type="EMBL" id="PEKM01000002">
    <property type="protein sequence ID" value="PIK17309.1"/>
    <property type="molecule type" value="Genomic_DNA"/>
</dbReference>
<reference evidence="1 2" key="1">
    <citation type="submission" date="2017-11" db="EMBL/GenBank/DDBJ databases">
        <title>Genome sequencing of Prevotella intermedia KCOM 1101.</title>
        <authorList>
            <person name="Kook J.-K."/>
            <person name="Park S.-N."/>
            <person name="Lim Y.K."/>
        </authorList>
    </citation>
    <scope>NUCLEOTIDE SEQUENCE [LARGE SCALE GENOMIC DNA]</scope>
    <source>
        <strain evidence="1 2">KCOM 1101</strain>
    </source>
</reference>
<evidence type="ECO:0000313" key="1">
    <source>
        <dbReference type="EMBL" id="PIK17309.1"/>
    </source>
</evidence>
<evidence type="ECO:0000313" key="2">
    <source>
        <dbReference type="Proteomes" id="UP000229111"/>
    </source>
</evidence>
<comment type="caution">
    <text evidence="1">The sequence shown here is derived from an EMBL/GenBank/DDBJ whole genome shotgun (WGS) entry which is preliminary data.</text>
</comment>
<gene>
    <name evidence="1" type="ORF">CTI16_09880</name>
</gene>
<name>A0AAJ3VB38_PREIN</name>
<dbReference type="AlphaFoldDB" id="A0AAJ3VB38"/>
<accession>A0AAJ3VB38</accession>
<protein>
    <submittedName>
        <fullName evidence="1">Uncharacterized protein</fullName>
    </submittedName>
</protein>
<dbReference type="Proteomes" id="UP000229111">
    <property type="component" value="Unassembled WGS sequence"/>
</dbReference>
<organism evidence="1 2">
    <name type="scientific">Prevotella intermedia</name>
    <dbReference type="NCBI Taxonomy" id="28131"/>
    <lineage>
        <taxon>Bacteria</taxon>
        <taxon>Pseudomonadati</taxon>
        <taxon>Bacteroidota</taxon>
        <taxon>Bacteroidia</taxon>
        <taxon>Bacteroidales</taxon>
        <taxon>Prevotellaceae</taxon>
        <taxon>Prevotella</taxon>
    </lineage>
</organism>
<proteinExistence type="predicted"/>